<organism evidence="1 2">
    <name type="scientific">Flavobacterium okayamense</name>
    <dbReference type="NCBI Taxonomy" id="2830782"/>
    <lineage>
        <taxon>Bacteria</taxon>
        <taxon>Pseudomonadati</taxon>
        <taxon>Bacteroidota</taxon>
        <taxon>Flavobacteriia</taxon>
        <taxon>Flavobacteriales</taxon>
        <taxon>Flavobacteriaceae</taxon>
        <taxon>Flavobacterium</taxon>
    </lineage>
</organism>
<dbReference type="EMBL" id="AP024749">
    <property type="protein sequence ID" value="BCY28640.1"/>
    <property type="molecule type" value="Genomic_DNA"/>
</dbReference>
<gene>
    <name evidence="1" type="ORF">KK2020170_15080</name>
</gene>
<dbReference type="Proteomes" id="UP000825258">
    <property type="component" value="Chromosome"/>
</dbReference>
<name>A0ABM7SD12_9FLAO</name>
<reference evidence="1 2" key="1">
    <citation type="submission" date="2021-06" db="EMBL/GenBank/DDBJ databases">
        <title>Whole genome sequences of Flavobacterium sp. KK2020170 and assembly.</title>
        <authorList>
            <person name="Kitahara K."/>
            <person name="Miyoshi S."/>
            <person name="Uesaka K."/>
        </authorList>
    </citation>
    <scope>NUCLEOTIDE SEQUENCE [LARGE SCALE GENOMIC DNA]</scope>
    <source>
        <strain evidence="1 2">KK2020170</strain>
    </source>
</reference>
<evidence type="ECO:0000313" key="2">
    <source>
        <dbReference type="Proteomes" id="UP000825258"/>
    </source>
</evidence>
<proteinExistence type="predicted"/>
<accession>A0ABM7SD12</accession>
<sequence length="55" mass="6054">MLIKPNKAINPNKIKLIVESVKKTAFAFSSVHNGKTNGNTAEAITHIKMYIVCIL</sequence>
<evidence type="ECO:0000313" key="1">
    <source>
        <dbReference type="EMBL" id="BCY28640.1"/>
    </source>
</evidence>
<keyword evidence="2" id="KW-1185">Reference proteome</keyword>
<protein>
    <submittedName>
        <fullName evidence="1">Uncharacterized protein</fullName>
    </submittedName>
</protein>